<dbReference type="AlphaFoldDB" id="A0A0E9VUE5"/>
<organism evidence="1">
    <name type="scientific">Anguilla anguilla</name>
    <name type="common">European freshwater eel</name>
    <name type="synonym">Muraena anguilla</name>
    <dbReference type="NCBI Taxonomy" id="7936"/>
    <lineage>
        <taxon>Eukaryota</taxon>
        <taxon>Metazoa</taxon>
        <taxon>Chordata</taxon>
        <taxon>Craniata</taxon>
        <taxon>Vertebrata</taxon>
        <taxon>Euteleostomi</taxon>
        <taxon>Actinopterygii</taxon>
        <taxon>Neopterygii</taxon>
        <taxon>Teleostei</taxon>
        <taxon>Anguilliformes</taxon>
        <taxon>Anguillidae</taxon>
        <taxon>Anguilla</taxon>
    </lineage>
</organism>
<sequence length="33" mass="3909">MNSPQAKETQLYQYTENVILTNMYHKSILYSSL</sequence>
<reference evidence="1" key="1">
    <citation type="submission" date="2014-11" db="EMBL/GenBank/DDBJ databases">
        <authorList>
            <person name="Amaro Gonzalez C."/>
        </authorList>
    </citation>
    <scope>NUCLEOTIDE SEQUENCE</scope>
</reference>
<accession>A0A0E9VUE5</accession>
<name>A0A0E9VUE5_ANGAN</name>
<reference evidence="1" key="2">
    <citation type="journal article" date="2015" name="Fish Shellfish Immunol.">
        <title>Early steps in the European eel (Anguilla anguilla)-Vibrio vulnificus interaction in the gills: Role of the RtxA13 toxin.</title>
        <authorList>
            <person name="Callol A."/>
            <person name="Pajuelo D."/>
            <person name="Ebbesson L."/>
            <person name="Teles M."/>
            <person name="MacKenzie S."/>
            <person name="Amaro C."/>
        </authorList>
    </citation>
    <scope>NUCLEOTIDE SEQUENCE</scope>
</reference>
<proteinExistence type="predicted"/>
<dbReference type="EMBL" id="GBXM01026895">
    <property type="protein sequence ID" value="JAH81682.1"/>
    <property type="molecule type" value="Transcribed_RNA"/>
</dbReference>
<evidence type="ECO:0000313" key="1">
    <source>
        <dbReference type="EMBL" id="JAH81682.1"/>
    </source>
</evidence>
<protein>
    <submittedName>
        <fullName evidence="1">Uncharacterized protein</fullName>
    </submittedName>
</protein>